<dbReference type="CDD" id="cd07995">
    <property type="entry name" value="TPK"/>
    <property type="match status" value="1"/>
</dbReference>
<dbReference type="InterPro" id="IPR007371">
    <property type="entry name" value="TPK_catalytic"/>
</dbReference>
<dbReference type="InterPro" id="IPR053149">
    <property type="entry name" value="TPK"/>
</dbReference>
<dbReference type="AlphaFoldDB" id="A0A6N7XFH7"/>
<evidence type="ECO:0000256" key="4">
    <source>
        <dbReference type="ARBA" id="ARBA00022840"/>
    </source>
</evidence>
<organism evidence="7 8">
    <name type="scientific">Peptostreptococcus porci</name>
    <dbReference type="NCBI Taxonomy" id="2652282"/>
    <lineage>
        <taxon>Bacteria</taxon>
        <taxon>Bacillati</taxon>
        <taxon>Bacillota</taxon>
        <taxon>Clostridia</taxon>
        <taxon>Peptostreptococcales</taxon>
        <taxon>Peptostreptococcaceae</taxon>
        <taxon>Peptostreptococcus</taxon>
    </lineage>
</organism>
<dbReference type="Gene3D" id="3.40.50.10240">
    <property type="entry name" value="Thiamin pyrophosphokinase, catalytic domain"/>
    <property type="match status" value="1"/>
</dbReference>
<dbReference type="RefSeq" id="WP_154538606.1">
    <property type="nucleotide sequence ID" value="NZ_JAXFLG010000104.1"/>
</dbReference>
<evidence type="ECO:0000313" key="8">
    <source>
        <dbReference type="Proteomes" id="UP000440713"/>
    </source>
</evidence>
<dbReference type="GO" id="GO:0009229">
    <property type="term" value="P:thiamine diphosphate biosynthetic process"/>
    <property type="evidence" value="ECO:0007669"/>
    <property type="project" value="InterPro"/>
</dbReference>
<dbReference type="InterPro" id="IPR007373">
    <property type="entry name" value="Thiamin_PyroPKinase_B1-bd"/>
</dbReference>
<name>A0A6N7XFH7_9FIRM</name>
<dbReference type="GO" id="GO:0004788">
    <property type="term" value="F:thiamine diphosphokinase activity"/>
    <property type="evidence" value="ECO:0007669"/>
    <property type="project" value="UniProtKB-UniRule"/>
</dbReference>
<dbReference type="Pfam" id="PF04263">
    <property type="entry name" value="TPK_catalytic"/>
    <property type="match status" value="1"/>
</dbReference>
<evidence type="ECO:0000313" key="7">
    <source>
        <dbReference type="EMBL" id="MST63132.1"/>
    </source>
</evidence>
<keyword evidence="1 7" id="KW-0808">Transferase</keyword>
<protein>
    <recommendedName>
        <fullName evidence="5">Thiamine diphosphokinase</fullName>
        <ecNumber evidence="5">2.7.6.2</ecNumber>
    </recommendedName>
</protein>
<proteinExistence type="predicted"/>
<dbReference type="InterPro" id="IPR006282">
    <property type="entry name" value="Thi_PPkinase"/>
</dbReference>
<evidence type="ECO:0000256" key="2">
    <source>
        <dbReference type="ARBA" id="ARBA00022741"/>
    </source>
</evidence>
<keyword evidence="4" id="KW-0067">ATP-binding</keyword>
<dbReference type="GO" id="GO:0016301">
    <property type="term" value="F:kinase activity"/>
    <property type="evidence" value="ECO:0007669"/>
    <property type="project" value="UniProtKB-KW"/>
</dbReference>
<dbReference type="EC" id="2.7.6.2" evidence="5"/>
<dbReference type="PANTHER" id="PTHR41299:SF1">
    <property type="entry name" value="THIAMINE PYROPHOSPHOKINASE"/>
    <property type="match status" value="1"/>
</dbReference>
<dbReference type="NCBIfam" id="TIGR01378">
    <property type="entry name" value="thi_PPkinase"/>
    <property type="match status" value="1"/>
</dbReference>
<keyword evidence="2" id="KW-0547">Nucleotide-binding</keyword>
<dbReference type="InterPro" id="IPR036371">
    <property type="entry name" value="TPK_B1-bd_sf"/>
</dbReference>
<evidence type="ECO:0000256" key="1">
    <source>
        <dbReference type="ARBA" id="ARBA00022679"/>
    </source>
</evidence>
<sequence length="220" mass="24615">MINSKTACVVLNGEIGDYEEMKEFIESQEYGKIIAVDGGANHLYKIGVVPDYIVGDLDSIDDFVYEYYNEKGVEVLKYPSKKNETDTELAVIKAIEDGCVCVDILGALGGRIDHELANVFLLHYIMKKEVFGRIVSKKNEIYIVENDELVIEGCVGDIISILPLKGDANGVTLRNLEYTLEEFDMSYSVPRGISNVMTDTLCYIDVRDGCLVVIKNKFDK</sequence>
<dbReference type="EMBL" id="VUNE01000005">
    <property type="protein sequence ID" value="MST63132.1"/>
    <property type="molecule type" value="Genomic_DNA"/>
</dbReference>
<dbReference type="SMART" id="SM00983">
    <property type="entry name" value="TPK_B1_binding"/>
    <property type="match status" value="1"/>
</dbReference>
<comment type="caution">
    <text evidence="7">The sequence shown here is derived from an EMBL/GenBank/DDBJ whole genome shotgun (WGS) entry which is preliminary data.</text>
</comment>
<evidence type="ECO:0000256" key="5">
    <source>
        <dbReference type="NCBIfam" id="TIGR01378"/>
    </source>
</evidence>
<dbReference type="Pfam" id="PF04265">
    <property type="entry name" value="TPK_B1_binding"/>
    <property type="match status" value="1"/>
</dbReference>
<keyword evidence="3 7" id="KW-0418">Kinase</keyword>
<reference evidence="7 8" key="1">
    <citation type="submission" date="2019-08" db="EMBL/GenBank/DDBJ databases">
        <title>In-depth cultivation of the pig gut microbiome towards novel bacterial diversity and tailored functional studies.</title>
        <authorList>
            <person name="Wylensek D."/>
            <person name="Hitch T.C.A."/>
            <person name="Clavel T."/>
        </authorList>
    </citation>
    <scope>NUCLEOTIDE SEQUENCE [LARGE SCALE GENOMIC DNA]</scope>
    <source>
        <strain evidence="7 8">WCA-SAB-591-4A-A</strain>
    </source>
</reference>
<evidence type="ECO:0000256" key="3">
    <source>
        <dbReference type="ARBA" id="ARBA00022777"/>
    </source>
</evidence>
<gene>
    <name evidence="7" type="ORF">FYJ71_09315</name>
</gene>
<keyword evidence="8" id="KW-1185">Reference proteome</keyword>
<evidence type="ECO:0000259" key="6">
    <source>
        <dbReference type="SMART" id="SM00983"/>
    </source>
</evidence>
<dbReference type="PANTHER" id="PTHR41299">
    <property type="entry name" value="THIAMINE PYROPHOSPHOKINASE"/>
    <property type="match status" value="1"/>
</dbReference>
<dbReference type="GO" id="GO:0005524">
    <property type="term" value="F:ATP binding"/>
    <property type="evidence" value="ECO:0007669"/>
    <property type="project" value="UniProtKB-KW"/>
</dbReference>
<dbReference type="SUPFAM" id="SSF63862">
    <property type="entry name" value="Thiamin pyrophosphokinase, substrate-binding domain"/>
    <property type="match status" value="1"/>
</dbReference>
<accession>A0A6N7XFH7</accession>
<feature type="domain" description="Thiamin pyrophosphokinase thiamin-binding" evidence="6">
    <location>
        <begin position="140"/>
        <end position="212"/>
    </location>
</feature>
<dbReference type="SUPFAM" id="SSF63999">
    <property type="entry name" value="Thiamin pyrophosphokinase, catalytic domain"/>
    <property type="match status" value="1"/>
</dbReference>
<dbReference type="GO" id="GO:0006772">
    <property type="term" value="P:thiamine metabolic process"/>
    <property type="evidence" value="ECO:0007669"/>
    <property type="project" value="UniProtKB-UniRule"/>
</dbReference>
<dbReference type="InterPro" id="IPR036759">
    <property type="entry name" value="TPK_catalytic_sf"/>
</dbReference>
<dbReference type="Proteomes" id="UP000440713">
    <property type="component" value="Unassembled WGS sequence"/>
</dbReference>
<dbReference type="GO" id="GO:0030975">
    <property type="term" value="F:thiamine binding"/>
    <property type="evidence" value="ECO:0007669"/>
    <property type="project" value="InterPro"/>
</dbReference>